<evidence type="ECO:0000256" key="3">
    <source>
        <dbReference type="ARBA" id="ARBA00012759"/>
    </source>
</evidence>
<feature type="compositionally biased region" description="Low complexity" evidence="12">
    <location>
        <begin position="891"/>
        <end position="922"/>
    </location>
</feature>
<dbReference type="PROSITE" id="PS01360">
    <property type="entry name" value="ZF_MYND_1"/>
    <property type="match status" value="1"/>
</dbReference>
<keyword evidence="6 11" id="KW-0863">Zinc-finger</keyword>
<dbReference type="FunFam" id="3.90.70.10:FF:000026">
    <property type="entry name" value="Ubiquitin carboxyl-terminal hydrolase 15"/>
    <property type="match status" value="1"/>
</dbReference>
<dbReference type="SUPFAM" id="SSF54001">
    <property type="entry name" value="Cysteine proteinases"/>
    <property type="match status" value="1"/>
</dbReference>
<keyword evidence="10" id="KW-0862">Zinc</keyword>
<dbReference type="FunFam" id="6.10.140.2220:FF:000006">
    <property type="entry name" value="Ubiquitin carboxyl-terminal hydrolase 15"/>
    <property type="match status" value="1"/>
</dbReference>
<evidence type="ECO:0000256" key="10">
    <source>
        <dbReference type="ARBA" id="ARBA00022833"/>
    </source>
</evidence>
<reference evidence="15" key="1">
    <citation type="submission" date="2019-12" db="EMBL/GenBank/DDBJ databases">
        <authorList>
            <person name="Scholes J."/>
        </authorList>
    </citation>
    <scope>NUCLEOTIDE SEQUENCE</scope>
</reference>
<dbReference type="InterPro" id="IPR018200">
    <property type="entry name" value="USP_CS"/>
</dbReference>
<feature type="compositionally biased region" description="Polar residues" evidence="12">
    <location>
        <begin position="388"/>
        <end position="403"/>
    </location>
</feature>
<keyword evidence="8 15" id="KW-0378">Hydrolase</keyword>
<organism evidence="15 16">
    <name type="scientific">Striga hermonthica</name>
    <name type="common">Purple witchweed</name>
    <name type="synonym">Buchnera hermonthica</name>
    <dbReference type="NCBI Taxonomy" id="68872"/>
    <lineage>
        <taxon>Eukaryota</taxon>
        <taxon>Viridiplantae</taxon>
        <taxon>Streptophyta</taxon>
        <taxon>Embryophyta</taxon>
        <taxon>Tracheophyta</taxon>
        <taxon>Spermatophyta</taxon>
        <taxon>Magnoliopsida</taxon>
        <taxon>eudicotyledons</taxon>
        <taxon>Gunneridae</taxon>
        <taxon>Pentapetalae</taxon>
        <taxon>asterids</taxon>
        <taxon>lamiids</taxon>
        <taxon>Lamiales</taxon>
        <taxon>Orobanchaceae</taxon>
        <taxon>Buchnereae</taxon>
        <taxon>Striga</taxon>
    </lineage>
</organism>
<evidence type="ECO:0000256" key="6">
    <source>
        <dbReference type="ARBA" id="ARBA00022771"/>
    </source>
</evidence>
<dbReference type="GO" id="GO:0004843">
    <property type="term" value="F:cysteine-type deubiquitinase activity"/>
    <property type="evidence" value="ECO:0007669"/>
    <property type="project" value="UniProtKB-EC"/>
</dbReference>
<dbReference type="PROSITE" id="PS50235">
    <property type="entry name" value="USP_3"/>
    <property type="match status" value="1"/>
</dbReference>
<dbReference type="Gene3D" id="3.90.70.10">
    <property type="entry name" value="Cysteine proteinases"/>
    <property type="match status" value="1"/>
</dbReference>
<evidence type="ECO:0000313" key="16">
    <source>
        <dbReference type="Proteomes" id="UP001153555"/>
    </source>
</evidence>
<keyword evidence="4" id="KW-0645">Protease</keyword>
<dbReference type="GO" id="GO:0005829">
    <property type="term" value="C:cytosol"/>
    <property type="evidence" value="ECO:0007669"/>
    <property type="project" value="TreeGrafter"/>
</dbReference>
<evidence type="ECO:0000256" key="1">
    <source>
        <dbReference type="ARBA" id="ARBA00000707"/>
    </source>
</evidence>
<dbReference type="OrthoDB" id="420187at2759"/>
<comment type="similarity">
    <text evidence="2">Belongs to the peptidase C19 family.</text>
</comment>
<feature type="domain" description="USP" evidence="13">
    <location>
        <begin position="573"/>
        <end position="871"/>
    </location>
</feature>
<dbReference type="InterPro" id="IPR050164">
    <property type="entry name" value="Peptidase_C19"/>
</dbReference>
<evidence type="ECO:0000256" key="4">
    <source>
        <dbReference type="ARBA" id="ARBA00022670"/>
    </source>
</evidence>
<dbReference type="InterPro" id="IPR028889">
    <property type="entry name" value="USP"/>
</dbReference>
<feature type="region of interest" description="Disordered" evidence="12">
    <location>
        <begin position="887"/>
        <end position="922"/>
    </location>
</feature>
<evidence type="ECO:0000259" key="13">
    <source>
        <dbReference type="PROSITE" id="PS50235"/>
    </source>
</evidence>
<comment type="caution">
    <text evidence="15">The sequence shown here is derived from an EMBL/GenBank/DDBJ whole genome shotgun (WGS) entry which is preliminary data.</text>
</comment>
<keyword evidence="5" id="KW-0479">Metal-binding</keyword>
<dbReference type="GO" id="GO:0016579">
    <property type="term" value="P:protein deubiquitination"/>
    <property type="evidence" value="ECO:0007669"/>
    <property type="project" value="InterPro"/>
</dbReference>
<feature type="domain" description="MYND-type" evidence="14">
    <location>
        <begin position="92"/>
        <end position="129"/>
    </location>
</feature>
<comment type="catalytic activity">
    <reaction evidence="1">
        <text>Thiol-dependent hydrolysis of ester, thioester, amide, peptide and isopeptide bonds formed by the C-terminal Gly of ubiquitin (a 76-residue protein attached to proteins as an intracellular targeting signal).</text>
        <dbReference type="EC" id="3.4.19.12"/>
    </reaction>
</comment>
<accession>A0A9N7R3Q0</accession>
<protein>
    <recommendedName>
        <fullName evidence="3">ubiquitinyl hydrolase 1</fullName>
        <ecNumber evidence="3">3.4.19.12</ecNumber>
    </recommendedName>
</protein>
<dbReference type="AlphaFoldDB" id="A0A9N7R3Q0"/>
<dbReference type="PANTHER" id="PTHR24006:SF874">
    <property type="entry name" value="UBIQUITIN CARBOXYL-TERMINAL HYDROLASE 16"/>
    <property type="match status" value="1"/>
</dbReference>
<evidence type="ECO:0000256" key="11">
    <source>
        <dbReference type="PROSITE-ProRule" id="PRU00134"/>
    </source>
</evidence>
<dbReference type="GO" id="GO:0006508">
    <property type="term" value="P:proteolysis"/>
    <property type="evidence" value="ECO:0007669"/>
    <property type="project" value="UniProtKB-KW"/>
</dbReference>
<dbReference type="GO" id="GO:0005634">
    <property type="term" value="C:nucleus"/>
    <property type="evidence" value="ECO:0007669"/>
    <property type="project" value="TreeGrafter"/>
</dbReference>
<dbReference type="PROSITE" id="PS50865">
    <property type="entry name" value="ZF_MYND_2"/>
    <property type="match status" value="1"/>
</dbReference>
<sequence length="1001" mass="109670">MLLGGNLGFWCSVVAVVFAWLVGRWKWRCAAARGEEIKRLMMLASEETARAELEAVSGYRSYGPALAAEPVVEGPVAGPSSSLGGRKLQYQCEVCFSPTTTRCKKCKSTHYCSRNCQILHWRKGHKDECHSITTRQNTVLDAHPCVKEFKQDKIENGLNGTHVLHSTRPLKSSSEKCEFSNPTLCIPGEGNVIFDSTTEGACDKTENNVKSSIHLCDESLSFTVSTDLPAASYINSKGGYKYQAGTKKLLSEQPSSLNPEHTADASIVSNQVKSGCIERDVKSESSSSLGCSAFDSEEHLSEPSTLSDFWAGAIERRKPNINAVEFDDVKKLSSRLPFPPSSTNFHAKNLGSGMKGVQGVGPHPNKTLGKSDTLSEVNENGLKFKESLASSGNVSGQNDITYSSKEESIPSPSNAKGLSKERCIPSKNINSIHNLLSVGPKVVGLEAGGANYSSPVKSQHNDFMRCKSSETHLPSGDVTKKSATITDAQSMENVHTREDDSCPLDRGDYVRVVASGTKHSSSRRVVDELRHSNFGRIGSLGAGGGIFGRYEGLFPYDLFVKLYHWSEVGLRPCGLKNCGNSCYANAVLQCLALTPPLTAYFLQGLHGVTCHNKEWCFSCELEALVKKAKEGNYPLSPARLMSQMHHGREEDAHEFLRYAIDVMQIVCLKDAGINAPAPLDEDTTLLGLTFGGYLQSKIECMRCGAKSKQHERMMDLTLEIGGEIGSLEDALRQFTRSEILDGENKYHCGRCKSYEKAKKRLRVTEAPNVLTIALKRFQSGEFGKLNKSVKFPEVLNLAPYMRGTSDKSPIYQLYGAVIHLDVKNATFTGHYMSYVKNNKGSWFKADDSLVQAVEVERVLSNDAYMLFYASHHHKALHIQTGSEDENLTEHSFFSDTGSRSSSTSTVDSFSGMNSPSSSSSLSSPVRVRHSLLADLDRYSSDAEADAGCSKINGDGFWAGPGIRRPTKEFTCRNSCVNFDSGRLVRKESGGDSKFNGIHVRR</sequence>
<evidence type="ECO:0000256" key="8">
    <source>
        <dbReference type="ARBA" id="ARBA00022801"/>
    </source>
</evidence>
<keyword evidence="7" id="KW-0833">Ubl conjugation pathway</keyword>
<feature type="region of interest" description="Disordered" evidence="12">
    <location>
        <begin position="388"/>
        <end position="419"/>
    </location>
</feature>
<dbReference type="PROSITE" id="PS00972">
    <property type="entry name" value="USP_1"/>
    <property type="match status" value="1"/>
</dbReference>
<dbReference type="EMBL" id="CACSLK010003174">
    <property type="protein sequence ID" value="CAA0809150.1"/>
    <property type="molecule type" value="Genomic_DNA"/>
</dbReference>
<proteinExistence type="inferred from homology"/>
<evidence type="ECO:0000256" key="7">
    <source>
        <dbReference type="ARBA" id="ARBA00022786"/>
    </source>
</evidence>
<dbReference type="InterPro" id="IPR038765">
    <property type="entry name" value="Papain-like_cys_pep_sf"/>
</dbReference>
<evidence type="ECO:0000256" key="5">
    <source>
        <dbReference type="ARBA" id="ARBA00022723"/>
    </source>
</evidence>
<dbReference type="GO" id="GO:0008270">
    <property type="term" value="F:zinc ion binding"/>
    <property type="evidence" value="ECO:0007669"/>
    <property type="project" value="UniProtKB-KW"/>
</dbReference>
<dbReference type="InterPro" id="IPR001394">
    <property type="entry name" value="Peptidase_C19_UCH"/>
</dbReference>
<dbReference type="SUPFAM" id="SSF144232">
    <property type="entry name" value="HIT/MYND zinc finger-like"/>
    <property type="match status" value="1"/>
</dbReference>
<evidence type="ECO:0000259" key="14">
    <source>
        <dbReference type="PROSITE" id="PS50865"/>
    </source>
</evidence>
<evidence type="ECO:0000313" key="15">
    <source>
        <dbReference type="EMBL" id="CAA0809150.1"/>
    </source>
</evidence>
<evidence type="ECO:0000256" key="2">
    <source>
        <dbReference type="ARBA" id="ARBA00009085"/>
    </source>
</evidence>
<name>A0A9N7R3Q0_STRHE</name>
<dbReference type="Gene3D" id="6.10.140.2220">
    <property type="match status" value="1"/>
</dbReference>
<dbReference type="PANTHER" id="PTHR24006">
    <property type="entry name" value="UBIQUITIN CARBOXYL-TERMINAL HYDROLASE"/>
    <property type="match status" value="1"/>
</dbReference>
<evidence type="ECO:0000256" key="12">
    <source>
        <dbReference type="SAM" id="MobiDB-lite"/>
    </source>
</evidence>
<dbReference type="Pfam" id="PF01753">
    <property type="entry name" value="zf-MYND"/>
    <property type="match status" value="1"/>
</dbReference>
<dbReference type="Pfam" id="PF00443">
    <property type="entry name" value="UCH"/>
    <property type="match status" value="1"/>
</dbReference>
<dbReference type="Proteomes" id="UP001153555">
    <property type="component" value="Unassembled WGS sequence"/>
</dbReference>
<keyword evidence="16" id="KW-1185">Reference proteome</keyword>
<keyword evidence="9" id="KW-0788">Thiol protease</keyword>
<gene>
    <name evidence="15" type="ORF">SHERM_11351</name>
</gene>
<evidence type="ECO:0000256" key="9">
    <source>
        <dbReference type="ARBA" id="ARBA00022807"/>
    </source>
</evidence>
<dbReference type="EC" id="3.4.19.12" evidence="3"/>
<dbReference type="InterPro" id="IPR002893">
    <property type="entry name" value="Znf_MYND"/>
</dbReference>